<gene>
    <name evidence="8" type="primary">sbcD</name>
    <name evidence="11" type="ORF">ACZ11_22660</name>
</gene>
<name>A0A0K9F2V7_9BACI</name>
<evidence type="ECO:0000313" key="11">
    <source>
        <dbReference type="EMBL" id="KMY28562.1"/>
    </source>
</evidence>
<keyword evidence="7 8" id="KW-0233">DNA recombination</keyword>
<dbReference type="Proteomes" id="UP000037326">
    <property type="component" value="Unassembled WGS sequence"/>
</dbReference>
<comment type="caution">
    <text evidence="11">The sequence shown here is derived from an EMBL/GenBank/DDBJ whole genome shotgun (WGS) entry which is preliminary data.</text>
</comment>
<dbReference type="InterPro" id="IPR004843">
    <property type="entry name" value="Calcineurin-like_PHP"/>
</dbReference>
<evidence type="ECO:0000256" key="7">
    <source>
        <dbReference type="ARBA" id="ARBA00023172"/>
    </source>
</evidence>
<organism evidence="11 12">
    <name type="scientific">Lysinibacillus xylanilyticus</name>
    <dbReference type="NCBI Taxonomy" id="582475"/>
    <lineage>
        <taxon>Bacteria</taxon>
        <taxon>Bacillati</taxon>
        <taxon>Bacillota</taxon>
        <taxon>Bacilli</taxon>
        <taxon>Bacillales</taxon>
        <taxon>Bacillaceae</taxon>
        <taxon>Lysinibacillus</taxon>
    </lineage>
</organism>
<evidence type="ECO:0000256" key="5">
    <source>
        <dbReference type="ARBA" id="ARBA00022801"/>
    </source>
</evidence>
<evidence type="ECO:0000256" key="8">
    <source>
        <dbReference type="RuleBase" id="RU363069"/>
    </source>
</evidence>
<dbReference type="CDD" id="cd00840">
    <property type="entry name" value="MPP_Mre11_N"/>
    <property type="match status" value="1"/>
</dbReference>
<comment type="subunit">
    <text evidence="2 8">Heterodimer of SbcC and SbcD.</text>
</comment>
<evidence type="ECO:0000256" key="1">
    <source>
        <dbReference type="ARBA" id="ARBA00010555"/>
    </source>
</evidence>
<dbReference type="GO" id="GO:0006310">
    <property type="term" value="P:DNA recombination"/>
    <property type="evidence" value="ECO:0007669"/>
    <property type="project" value="UniProtKB-KW"/>
</dbReference>
<proteinExistence type="inferred from homology"/>
<dbReference type="InterPro" id="IPR026843">
    <property type="entry name" value="SbcD_C"/>
</dbReference>
<evidence type="ECO:0000259" key="9">
    <source>
        <dbReference type="Pfam" id="PF00149"/>
    </source>
</evidence>
<dbReference type="AlphaFoldDB" id="A0A0K9F2V7"/>
<dbReference type="GO" id="GO:0006260">
    <property type="term" value="P:DNA replication"/>
    <property type="evidence" value="ECO:0007669"/>
    <property type="project" value="UniProtKB-KW"/>
</dbReference>
<evidence type="ECO:0000256" key="6">
    <source>
        <dbReference type="ARBA" id="ARBA00022839"/>
    </source>
</evidence>
<dbReference type="OrthoDB" id="9773856at2"/>
<dbReference type="Pfam" id="PF00149">
    <property type="entry name" value="Metallophos"/>
    <property type="match status" value="1"/>
</dbReference>
<evidence type="ECO:0000256" key="4">
    <source>
        <dbReference type="ARBA" id="ARBA00022722"/>
    </source>
</evidence>
<dbReference type="InterPro" id="IPR041796">
    <property type="entry name" value="Mre11_N"/>
</dbReference>
<evidence type="ECO:0000259" key="10">
    <source>
        <dbReference type="Pfam" id="PF12320"/>
    </source>
</evidence>
<keyword evidence="8" id="KW-0255">Endonuclease</keyword>
<keyword evidence="6 8" id="KW-0269">Exonuclease</keyword>
<evidence type="ECO:0000256" key="3">
    <source>
        <dbReference type="ARBA" id="ARBA00013365"/>
    </source>
</evidence>
<dbReference type="GeneID" id="96601013"/>
<dbReference type="Pfam" id="PF12320">
    <property type="entry name" value="SbcD_C"/>
    <property type="match status" value="1"/>
</dbReference>
<feature type="domain" description="Nuclease SbcCD subunit D C-terminal" evidence="10">
    <location>
        <begin position="272"/>
        <end position="354"/>
    </location>
</feature>
<dbReference type="SUPFAM" id="SSF56300">
    <property type="entry name" value="Metallo-dependent phosphatases"/>
    <property type="match status" value="1"/>
</dbReference>
<comment type="similarity">
    <text evidence="1 8">Belongs to the SbcD family.</text>
</comment>
<feature type="domain" description="Calcineurin-like phosphoesterase" evidence="9">
    <location>
        <begin position="1"/>
        <end position="222"/>
    </location>
</feature>
<comment type="function">
    <text evidence="8">SbcCD cleaves DNA hairpin structures. These structures can inhibit DNA replication and are intermediates in certain DNA recombination reactions. The complex acts as a 3'-&gt;5' double strand exonuclease that can open hairpins. It also has a 5' single-strand endonuclease activity.</text>
</comment>
<dbReference type="PANTHER" id="PTHR30337:SF0">
    <property type="entry name" value="NUCLEASE SBCCD SUBUNIT D"/>
    <property type="match status" value="1"/>
</dbReference>
<keyword evidence="4 8" id="KW-0540">Nuclease</keyword>
<dbReference type="PATRIC" id="fig|582475.4.peg.5145"/>
<dbReference type="GO" id="GO:0008408">
    <property type="term" value="F:3'-5' exonuclease activity"/>
    <property type="evidence" value="ECO:0007669"/>
    <property type="project" value="InterPro"/>
</dbReference>
<dbReference type="PANTHER" id="PTHR30337">
    <property type="entry name" value="COMPONENT OF ATP-DEPENDENT DSDNA EXONUCLEASE"/>
    <property type="match status" value="1"/>
</dbReference>
<dbReference type="NCBIfam" id="TIGR00619">
    <property type="entry name" value="sbcd"/>
    <property type="match status" value="1"/>
</dbReference>
<evidence type="ECO:0000313" key="12">
    <source>
        <dbReference type="Proteomes" id="UP000037326"/>
    </source>
</evidence>
<dbReference type="Gene3D" id="3.60.21.10">
    <property type="match status" value="1"/>
</dbReference>
<dbReference type="InterPro" id="IPR004593">
    <property type="entry name" value="SbcD"/>
</dbReference>
<evidence type="ECO:0000256" key="2">
    <source>
        <dbReference type="ARBA" id="ARBA00011322"/>
    </source>
</evidence>
<reference evidence="12" key="1">
    <citation type="submission" date="2015-07" db="EMBL/GenBank/DDBJ databases">
        <authorList>
            <consortium name="Consortium for Microbial Forensics and Genomics (microFORGE)"/>
            <person name="Knight B.M."/>
            <person name="Roberts D.P."/>
            <person name="Lin D."/>
            <person name="Hari K."/>
            <person name="Fletcher J."/>
            <person name="Melcher U."/>
            <person name="Blagden T."/>
            <person name="Winegar R.A."/>
        </authorList>
    </citation>
    <scope>NUCLEOTIDE SEQUENCE [LARGE SCALE GENOMIC DNA]</scope>
    <source>
        <strain evidence="12">DSM 23493</strain>
    </source>
</reference>
<keyword evidence="8" id="KW-0235">DNA replication</keyword>
<dbReference type="InterPro" id="IPR050535">
    <property type="entry name" value="DNA_Repair-Maintenance_Comp"/>
</dbReference>
<dbReference type="GO" id="GO:0004519">
    <property type="term" value="F:endonuclease activity"/>
    <property type="evidence" value="ECO:0007669"/>
    <property type="project" value="UniProtKB-KW"/>
</dbReference>
<dbReference type="EMBL" id="LFXJ01000011">
    <property type="protein sequence ID" value="KMY28562.1"/>
    <property type="molecule type" value="Genomic_DNA"/>
</dbReference>
<accession>A0A0K9F2V7</accession>
<dbReference type="InterPro" id="IPR029052">
    <property type="entry name" value="Metallo-depent_PP-like"/>
</dbReference>
<keyword evidence="5 8" id="KW-0378">Hydrolase</keyword>
<sequence length="385" mass="43879">MKIFHTADWHLGKLVQGVYMTEDQQYILQQFMLAIDEEKPDVIVIAGDLYDRSMPPIEAVNLLNDIFAEIVLDKKIPVLAVAGNHDSAGRLNFGSSLMSDSGLHIKGQFTKDHTPIVFHDEYGEVHFHLVPYAEPASVRTILEDDSIRSHQDAMGRIIEHIEHSLDTTKRNVFVGHAFVTKYGEEEANTSDSERPLSIGGSDCVNAVLFKPFNYTALGHLHKAHFVLNETIRYAGSLLKYSLSEHLHEKGFLIIELDAQGEVTVAKRKLIARRDLRVVEGLMDDLLQLPPSDDYVFVRLTDTTPVTSPMERIRTVFPHAMHVERKAIRQEVPHEIQVVETEKIEDIDLFRSFFTDIIGIQPDQDTERLFTEMLQELLDEERETVK</sequence>
<protein>
    <recommendedName>
        <fullName evidence="3 8">Nuclease SbcCD subunit D</fullName>
    </recommendedName>
</protein>
<dbReference type="RefSeq" id="WP_049668831.1">
    <property type="nucleotide sequence ID" value="NZ_LFXJ01000011.1"/>
</dbReference>